<sequence length="564" mass="63378">MESLLNPEPHLTSLFSPGASVAGRYTVQRKLGSGSFASVYLVLDSKSKINEDKKVLKRILVGELKGDETVSFAKEAQLLSSLEHPAIVHFYCSFVELDSFCIATEYCEGGDLDNRIRDRWGTGRLFSERQVMEWLIQILLGVQYLHERLILHRDLKTKNIFLKNGMIKIGDFGVSRILSGSLDYATTFTGTPHYMSPEIFTCSSYGTKSDIWSLGCVLYEMGALTQAFDNQSWVKLVHQIVQGSSPTLPDCFSSELNAILQRMLNKDPTKRPSATETLKTQFIEENVKSLAFQLEDLLDRDLGESCVSEESAQIAAALEQKVHLDSLRAAAQAQGLDPRERRRLRQDQHAERSKVQKAVDQLYQQNQKKVLKSRHSRKAQASDEGGELGSLDEVDQGSLQKNSLEDWDSEGDSDFDELEETVIGSMLALSVEQSCTLHAYQNCLLGILQTSTTDEDQCDTLTEASQDVNMNKSIESKIKHLQQMCVEQLGDDVFQQVYSYLNSTPQQQGDPSDCKNDQIPEQLQTWVQDPQHCLMVQQLLFLKEQLREPSVLKQAGIGTLGTDW</sequence>
<evidence type="ECO:0000256" key="10">
    <source>
        <dbReference type="SAM" id="MobiDB-lite"/>
    </source>
</evidence>
<evidence type="ECO:0000256" key="8">
    <source>
        <dbReference type="ARBA" id="ARBA00047899"/>
    </source>
</evidence>
<dbReference type="GO" id="GO:0004674">
    <property type="term" value="F:protein serine/threonine kinase activity"/>
    <property type="evidence" value="ECO:0007669"/>
    <property type="project" value="UniProtKB-KW"/>
</dbReference>
<name>A0A444TWE6_ACIRT</name>
<dbReference type="EC" id="2.7.11.1" evidence="2"/>
<dbReference type="AlphaFoldDB" id="A0A444TWE6"/>
<keyword evidence="3" id="KW-0723">Serine/threonine-protein kinase</keyword>
<keyword evidence="6 12" id="KW-0418">Kinase</keyword>
<dbReference type="Gene3D" id="1.10.510.10">
    <property type="entry name" value="Transferase(Phosphotransferase) domain 1"/>
    <property type="match status" value="1"/>
</dbReference>
<gene>
    <name evidence="12" type="ORF">EOD39_3091</name>
</gene>
<evidence type="ECO:0000256" key="9">
    <source>
        <dbReference type="ARBA" id="ARBA00048679"/>
    </source>
</evidence>
<comment type="similarity">
    <text evidence="1">Belongs to the protein kinase superfamily. NEK Ser/Thr protein kinase family. NIMA subfamily.</text>
</comment>
<dbReference type="GO" id="GO:0005524">
    <property type="term" value="F:ATP binding"/>
    <property type="evidence" value="ECO:0007669"/>
    <property type="project" value="UniProtKB-KW"/>
</dbReference>
<evidence type="ECO:0000256" key="3">
    <source>
        <dbReference type="ARBA" id="ARBA00022527"/>
    </source>
</evidence>
<evidence type="ECO:0000256" key="7">
    <source>
        <dbReference type="ARBA" id="ARBA00022840"/>
    </source>
</evidence>
<feature type="region of interest" description="Disordered" evidence="10">
    <location>
        <begin position="329"/>
        <end position="415"/>
    </location>
</feature>
<comment type="caution">
    <text evidence="12">The sequence shown here is derived from an EMBL/GenBank/DDBJ whole genome shotgun (WGS) entry which is preliminary data.</text>
</comment>
<feature type="domain" description="Protein kinase" evidence="11">
    <location>
        <begin position="25"/>
        <end position="283"/>
    </location>
</feature>
<organism evidence="12 13">
    <name type="scientific">Acipenser ruthenus</name>
    <name type="common">Sterlet sturgeon</name>
    <dbReference type="NCBI Taxonomy" id="7906"/>
    <lineage>
        <taxon>Eukaryota</taxon>
        <taxon>Metazoa</taxon>
        <taxon>Chordata</taxon>
        <taxon>Craniata</taxon>
        <taxon>Vertebrata</taxon>
        <taxon>Euteleostomi</taxon>
        <taxon>Actinopterygii</taxon>
        <taxon>Chondrostei</taxon>
        <taxon>Acipenseriformes</taxon>
        <taxon>Acipenseridae</taxon>
        <taxon>Acipenser</taxon>
    </lineage>
</organism>
<dbReference type="InterPro" id="IPR008271">
    <property type="entry name" value="Ser/Thr_kinase_AS"/>
</dbReference>
<evidence type="ECO:0000256" key="4">
    <source>
        <dbReference type="ARBA" id="ARBA00022679"/>
    </source>
</evidence>
<reference evidence="12 13" key="1">
    <citation type="submission" date="2019-01" db="EMBL/GenBank/DDBJ databases">
        <title>Draft Genome and Complete Hox-Cluster Characterization of the Sterlet Sturgeon (Acipenser ruthenus).</title>
        <authorList>
            <person name="Wei Q."/>
        </authorList>
    </citation>
    <scope>NUCLEOTIDE SEQUENCE [LARGE SCALE GENOMIC DNA]</scope>
    <source>
        <strain evidence="12">WHYD16114868_AA</strain>
        <tissue evidence="12">Blood</tissue>
    </source>
</reference>
<evidence type="ECO:0000313" key="13">
    <source>
        <dbReference type="Proteomes" id="UP000289886"/>
    </source>
</evidence>
<keyword evidence="13" id="KW-1185">Reference proteome</keyword>
<dbReference type="PROSITE" id="PS00108">
    <property type="entry name" value="PROTEIN_KINASE_ST"/>
    <property type="match status" value="1"/>
</dbReference>
<proteinExistence type="inferred from homology"/>
<dbReference type="PROSITE" id="PS50011">
    <property type="entry name" value="PROTEIN_KINASE_DOM"/>
    <property type="match status" value="1"/>
</dbReference>
<keyword evidence="5" id="KW-0547">Nucleotide-binding</keyword>
<protein>
    <recommendedName>
        <fullName evidence="2">non-specific serine/threonine protein kinase</fullName>
        <ecNumber evidence="2">2.7.11.1</ecNumber>
    </recommendedName>
</protein>
<dbReference type="InterPro" id="IPR011009">
    <property type="entry name" value="Kinase-like_dom_sf"/>
</dbReference>
<keyword evidence="7" id="KW-0067">ATP-binding</keyword>
<evidence type="ECO:0000259" key="11">
    <source>
        <dbReference type="PROSITE" id="PS50011"/>
    </source>
</evidence>
<dbReference type="PANTHER" id="PTHR44899:SF9">
    <property type="entry name" value="SERINE_THREONINE-PROTEIN KINASE NEK11"/>
    <property type="match status" value="1"/>
</dbReference>
<evidence type="ECO:0000313" key="12">
    <source>
        <dbReference type="EMBL" id="RXM27266.1"/>
    </source>
</evidence>
<feature type="compositionally biased region" description="Acidic residues" evidence="10">
    <location>
        <begin position="384"/>
        <end position="395"/>
    </location>
</feature>
<dbReference type="InterPro" id="IPR000719">
    <property type="entry name" value="Prot_kinase_dom"/>
</dbReference>
<comment type="catalytic activity">
    <reaction evidence="8">
        <text>L-threonyl-[protein] + ATP = O-phospho-L-threonyl-[protein] + ADP + H(+)</text>
        <dbReference type="Rhea" id="RHEA:46608"/>
        <dbReference type="Rhea" id="RHEA-COMP:11060"/>
        <dbReference type="Rhea" id="RHEA-COMP:11605"/>
        <dbReference type="ChEBI" id="CHEBI:15378"/>
        <dbReference type="ChEBI" id="CHEBI:30013"/>
        <dbReference type="ChEBI" id="CHEBI:30616"/>
        <dbReference type="ChEBI" id="CHEBI:61977"/>
        <dbReference type="ChEBI" id="CHEBI:456216"/>
        <dbReference type="EC" id="2.7.11.1"/>
    </reaction>
</comment>
<dbReference type="SMART" id="SM00220">
    <property type="entry name" value="S_TKc"/>
    <property type="match status" value="1"/>
</dbReference>
<feature type="compositionally biased region" description="Basic residues" evidence="10">
    <location>
        <begin position="369"/>
        <end position="378"/>
    </location>
</feature>
<keyword evidence="4" id="KW-0808">Transferase</keyword>
<feature type="compositionally biased region" description="Acidic residues" evidence="10">
    <location>
        <begin position="405"/>
        <end position="415"/>
    </location>
</feature>
<evidence type="ECO:0000256" key="5">
    <source>
        <dbReference type="ARBA" id="ARBA00022741"/>
    </source>
</evidence>
<feature type="compositionally biased region" description="Basic and acidic residues" evidence="10">
    <location>
        <begin position="337"/>
        <end position="354"/>
    </location>
</feature>
<dbReference type="InterPro" id="IPR051131">
    <property type="entry name" value="NEK_Ser/Thr_kinase_NIMA"/>
</dbReference>
<accession>A0A444TWE6</accession>
<evidence type="ECO:0000256" key="1">
    <source>
        <dbReference type="ARBA" id="ARBA00010886"/>
    </source>
</evidence>
<evidence type="ECO:0000256" key="6">
    <source>
        <dbReference type="ARBA" id="ARBA00022777"/>
    </source>
</evidence>
<comment type="catalytic activity">
    <reaction evidence="9">
        <text>L-seryl-[protein] + ATP = O-phospho-L-seryl-[protein] + ADP + H(+)</text>
        <dbReference type="Rhea" id="RHEA:17989"/>
        <dbReference type="Rhea" id="RHEA-COMP:9863"/>
        <dbReference type="Rhea" id="RHEA-COMP:11604"/>
        <dbReference type="ChEBI" id="CHEBI:15378"/>
        <dbReference type="ChEBI" id="CHEBI:29999"/>
        <dbReference type="ChEBI" id="CHEBI:30616"/>
        <dbReference type="ChEBI" id="CHEBI:83421"/>
        <dbReference type="ChEBI" id="CHEBI:456216"/>
        <dbReference type="EC" id="2.7.11.1"/>
    </reaction>
</comment>
<dbReference type="PANTHER" id="PTHR44899">
    <property type="entry name" value="CAMK FAMILY PROTEIN KINASE"/>
    <property type="match status" value="1"/>
</dbReference>
<dbReference type="EMBL" id="SCEB01215871">
    <property type="protein sequence ID" value="RXM27266.1"/>
    <property type="molecule type" value="Genomic_DNA"/>
</dbReference>
<dbReference type="SUPFAM" id="SSF56112">
    <property type="entry name" value="Protein kinase-like (PK-like)"/>
    <property type="match status" value="1"/>
</dbReference>
<dbReference type="Pfam" id="PF00069">
    <property type="entry name" value="Pkinase"/>
    <property type="match status" value="1"/>
</dbReference>
<dbReference type="Proteomes" id="UP000289886">
    <property type="component" value="Unassembled WGS sequence"/>
</dbReference>
<evidence type="ECO:0000256" key="2">
    <source>
        <dbReference type="ARBA" id="ARBA00012513"/>
    </source>
</evidence>